<proteinExistence type="predicted"/>
<evidence type="ECO:0000313" key="3">
    <source>
        <dbReference type="EMBL" id="KAJ2928240.1"/>
    </source>
</evidence>
<comment type="caution">
    <text evidence="3">The sequence shown here is derived from an EMBL/GenBank/DDBJ whole genome shotgun (WGS) entry which is preliminary data.</text>
</comment>
<dbReference type="SUPFAM" id="SSF81383">
    <property type="entry name" value="F-box domain"/>
    <property type="match status" value="1"/>
</dbReference>
<dbReference type="Proteomes" id="UP001140091">
    <property type="component" value="Unassembled WGS sequence"/>
</dbReference>
<dbReference type="PROSITE" id="PS50181">
    <property type="entry name" value="FBOX"/>
    <property type="match status" value="1"/>
</dbReference>
<evidence type="ECO:0000256" key="1">
    <source>
        <dbReference type="SAM" id="MobiDB-lite"/>
    </source>
</evidence>
<protein>
    <recommendedName>
        <fullName evidence="2">F-box domain-containing protein</fullName>
    </recommendedName>
</protein>
<feature type="compositionally biased region" description="Low complexity" evidence="1">
    <location>
        <begin position="458"/>
        <end position="475"/>
    </location>
</feature>
<dbReference type="EMBL" id="JANBPK010000934">
    <property type="protein sequence ID" value="KAJ2928240.1"/>
    <property type="molecule type" value="Genomic_DNA"/>
</dbReference>
<feature type="non-terminal residue" evidence="3">
    <location>
        <position position="521"/>
    </location>
</feature>
<accession>A0A9W8JC91</accession>
<dbReference type="InterPro" id="IPR036047">
    <property type="entry name" value="F-box-like_dom_sf"/>
</dbReference>
<evidence type="ECO:0000259" key="2">
    <source>
        <dbReference type="PROSITE" id="PS50181"/>
    </source>
</evidence>
<organism evidence="3 4">
    <name type="scientific">Candolleomyces eurysporus</name>
    <dbReference type="NCBI Taxonomy" id="2828524"/>
    <lineage>
        <taxon>Eukaryota</taxon>
        <taxon>Fungi</taxon>
        <taxon>Dikarya</taxon>
        <taxon>Basidiomycota</taxon>
        <taxon>Agaricomycotina</taxon>
        <taxon>Agaricomycetes</taxon>
        <taxon>Agaricomycetidae</taxon>
        <taxon>Agaricales</taxon>
        <taxon>Agaricineae</taxon>
        <taxon>Psathyrellaceae</taxon>
        <taxon>Candolleomyces</taxon>
    </lineage>
</organism>
<feature type="domain" description="F-box" evidence="2">
    <location>
        <begin position="1"/>
        <end position="46"/>
    </location>
</feature>
<gene>
    <name evidence="3" type="ORF">H1R20_g8847</name>
</gene>
<dbReference type="CDD" id="cd09917">
    <property type="entry name" value="F-box_SF"/>
    <property type="match status" value="1"/>
</dbReference>
<dbReference type="OrthoDB" id="2688364at2759"/>
<reference evidence="3" key="1">
    <citation type="submission" date="2022-06" db="EMBL/GenBank/DDBJ databases">
        <title>Genome Sequence of Candolleomyces eurysporus.</title>
        <authorList>
            <person name="Buettner E."/>
        </authorList>
    </citation>
    <scope>NUCLEOTIDE SEQUENCE</scope>
    <source>
        <strain evidence="3">VTCC 930004</strain>
    </source>
</reference>
<evidence type="ECO:0000313" key="4">
    <source>
        <dbReference type="Proteomes" id="UP001140091"/>
    </source>
</evidence>
<dbReference type="Gene3D" id="1.20.1280.50">
    <property type="match status" value="1"/>
</dbReference>
<dbReference type="Pfam" id="PF12937">
    <property type="entry name" value="F-box-like"/>
    <property type="match status" value="1"/>
</dbReference>
<name>A0A9W8JC91_9AGAR</name>
<dbReference type="AlphaFoldDB" id="A0A9W8JC91"/>
<dbReference type="InterPro" id="IPR001810">
    <property type="entry name" value="F-box_dom"/>
</dbReference>
<keyword evidence="4" id="KW-1185">Reference proteome</keyword>
<dbReference type="SMART" id="SM00256">
    <property type="entry name" value="FBOX"/>
    <property type="match status" value="1"/>
</dbReference>
<feature type="region of interest" description="Disordered" evidence="1">
    <location>
        <begin position="458"/>
        <end position="478"/>
    </location>
</feature>
<sequence length="521" mass="59545">MKGLPPEIQLLIIENLDVLDVFHLQQTCKYLYKLIEAFDHVIWRKCLQQQCTQNGLFWPSYRKHATSDEFKDACTTNLRFRNASRKWEDRSASTIPSTVEKLEFDWVPFDEFYLVPGGRFLITLHKLFFRIWSLYPSTLRNDAPKVGYTDVYYMQCPFSGIAYANVVHGTKIELLLSGTTKSVALSLNRQFVSPTAYRSDHEDQEMTSLLHLEITIEDGSDMVFSFRKSGLIQFLHGEGEDTPNLTILGDGNIVVFQTSSGITMAWDSAHHHCFGWRPEGIGDAVCDWELFSNDEFVFYVNGSGVHGFKIPPLQPITEEYVTLSSFSDNRFSSSFFIPHIRPYDITDSACIISQENCFPISDQQPVIYIIKEIEDNDDDDSTTILLHWYQFRFDSSNPGSSTLTLLDTTSLKRDCRRSLSPCRTYNVWGDQVAIVWESEDEDDSEQLHTSFYLSLSTIPSSPTPSSFSRASSPNSQGKAKENFKILPFARYPVAPDDDTVPVPLGQNDESWVDWYDFVAKD</sequence>